<dbReference type="InterPro" id="IPR001584">
    <property type="entry name" value="Integrase_cat-core"/>
</dbReference>
<feature type="region of interest" description="Disordered" evidence="1">
    <location>
        <begin position="846"/>
        <end position="875"/>
    </location>
</feature>
<dbReference type="RefSeq" id="WP_268005875.1">
    <property type="nucleotide sequence ID" value="NZ_BSUT01000001.1"/>
</dbReference>
<name>A0ABY6ZID7_9BACL</name>
<dbReference type="Proteomes" id="UP001164761">
    <property type="component" value="Chromosome"/>
</dbReference>
<accession>A0ABY6ZID7</accession>
<reference evidence="3" key="1">
    <citation type="submission" date="2022-08" db="EMBL/GenBank/DDBJ databases">
        <title>Alicyclobacillus fastidiosus DSM 17978, complete genome.</title>
        <authorList>
            <person name="Wang Q."/>
            <person name="Cai R."/>
            <person name="Wang Z."/>
        </authorList>
    </citation>
    <scope>NUCLEOTIDE SEQUENCE</scope>
    <source>
        <strain evidence="3">DSM 17978</strain>
    </source>
</reference>
<dbReference type="Gene3D" id="3.30.420.10">
    <property type="entry name" value="Ribonuclease H-like superfamily/Ribonuclease H"/>
    <property type="match status" value="1"/>
</dbReference>
<dbReference type="Pfam" id="PF08722">
    <property type="entry name" value="Tn7_TnsA-like_N"/>
    <property type="match status" value="1"/>
</dbReference>
<keyword evidence="4" id="KW-1185">Reference proteome</keyword>
<evidence type="ECO:0000256" key="1">
    <source>
        <dbReference type="SAM" id="MobiDB-lite"/>
    </source>
</evidence>
<sequence length="875" mass="100774">MGLDENARKVISRIRESGPSRRVQGGPFNSHGRYPSQKMGFTVQWESGNVERLAVWLYEHDDDVLEYYDQPEKIKLAYVGKDGKKKGLLHTPDFFVLRTQSAGWEEWKTQDRLIQLSEKDPARFTKLNDSWICPPGQDYASQFGLNYSLRSSSEISPTYAGNIHFLSDYLQQPISLDDEKLEELKNLLYRQPGISLSDLLQSPIDIDSDTVYIAIASEKVYVDLSKEPFSEREYIQIFPTKEVAEAFYITNTSPKTIQDDHQIILEVGQKFTWDGATWEVVNVGVTQISFKNDHGDIQTLSISGFESIVKQGNIQGIRTVKSGSAVSEIALEARKENLKIALERYKAIKPFLDGHKKPSSASRNVRRWIKRYNLSLESTGYGLDGLLPQNRRKGNREPRLPESTITKMIEFISDHYEKYQQPTIYTSYILFQKKCNNEGLLCPSYPTYARYVHERPKVTQEKKRKGDKAARKHQEFSIWHLEFSTPRHGERPFEIAHIDHTVLDVEVRLGETGKTARPWLTLMVDAFSRRVLAFDVDFESPSTRSNMRVIRKCVERFQRLPDAFVVDGGKDFESVYFETLAARYNSEIKSRRGKPRNGSVIERIFGTTNKMILYDLIANTQSTKNVRELTPKTNPKNNAVWNLRALDDLLQSWFYETYDTQDHPALGTNPRDMFITGVSLTGQRPQRIVPYDKEFQILTCPETVRKELKVQVGRGVKINYLYYWTDDFRDGRIEGTSVPTRVDPDNAGIAYAYILGRWVELHSEEYLILRGRSRQQVEIATKILRERSKQTMKVRRTINAHQIARLLTEAHDKELQLQIEIDEARNKKNGQIAQDHVTAKITSVSPRLKETHKSSTLTSNSTKPSQEFGNLEDLL</sequence>
<gene>
    <name evidence="3" type="ORF">NZD89_00110</name>
</gene>
<feature type="domain" description="Integrase catalytic" evidence="2">
    <location>
        <begin position="488"/>
        <end position="678"/>
    </location>
</feature>
<dbReference type="SUPFAM" id="SSF53098">
    <property type="entry name" value="Ribonuclease H-like"/>
    <property type="match status" value="1"/>
</dbReference>
<feature type="compositionally biased region" description="Polar residues" evidence="1">
    <location>
        <begin position="854"/>
        <end position="868"/>
    </location>
</feature>
<organism evidence="3 4">
    <name type="scientific">Alicyclobacillus fastidiosus</name>
    <dbReference type="NCBI Taxonomy" id="392011"/>
    <lineage>
        <taxon>Bacteria</taxon>
        <taxon>Bacillati</taxon>
        <taxon>Bacillota</taxon>
        <taxon>Bacilli</taxon>
        <taxon>Bacillales</taxon>
        <taxon>Alicyclobacillaceae</taxon>
        <taxon>Alicyclobacillus</taxon>
    </lineage>
</organism>
<dbReference type="InterPro" id="IPR036397">
    <property type="entry name" value="RNaseH_sf"/>
</dbReference>
<protein>
    <submittedName>
        <fullName evidence="3">DDE-type integrase/transposase/recombinase</fullName>
    </submittedName>
</protein>
<evidence type="ECO:0000313" key="3">
    <source>
        <dbReference type="EMBL" id="WAH41976.1"/>
    </source>
</evidence>
<proteinExistence type="predicted"/>
<evidence type="ECO:0000259" key="2">
    <source>
        <dbReference type="PROSITE" id="PS50994"/>
    </source>
</evidence>
<dbReference type="PROSITE" id="PS50994">
    <property type="entry name" value="INTEGRASE"/>
    <property type="match status" value="1"/>
</dbReference>
<dbReference type="EMBL" id="CP104067">
    <property type="protein sequence ID" value="WAH41976.1"/>
    <property type="molecule type" value="Genomic_DNA"/>
</dbReference>
<dbReference type="InterPro" id="IPR012337">
    <property type="entry name" value="RNaseH-like_sf"/>
</dbReference>
<dbReference type="InterPro" id="IPR014833">
    <property type="entry name" value="TnsA_N"/>
</dbReference>
<evidence type="ECO:0000313" key="4">
    <source>
        <dbReference type="Proteomes" id="UP001164761"/>
    </source>
</evidence>